<feature type="compositionally biased region" description="Low complexity" evidence="7">
    <location>
        <begin position="136"/>
        <end position="155"/>
    </location>
</feature>
<evidence type="ECO:0000256" key="1">
    <source>
        <dbReference type="ARBA" id="ARBA00001946"/>
    </source>
</evidence>
<keyword evidence="5" id="KW-0028">Amino-acid biosynthesis</keyword>
<protein>
    <submittedName>
        <fullName evidence="9">Ketol-acid reductoisomerase</fullName>
    </submittedName>
</protein>
<dbReference type="UniPathway" id="UPA00049">
    <property type="reaction ID" value="UER00060"/>
</dbReference>
<comment type="cofactor">
    <cofactor evidence="1">
        <name>Mg(2+)</name>
        <dbReference type="ChEBI" id="CHEBI:18420"/>
    </cofactor>
</comment>
<dbReference type="EMBL" id="AUZY01006355">
    <property type="protein sequence ID" value="EQD54653.1"/>
    <property type="molecule type" value="Genomic_DNA"/>
</dbReference>
<comment type="pathway">
    <text evidence="3">Amino-acid biosynthesis; L-isoleucine biosynthesis; L-isoleucine from 2-oxobutanoate: step 2/4.</text>
</comment>
<dbReference type="UniPathway" id="UPA00047">
    <property type="reaction ID" value="UER00056"/>
</dbReference>
<dbReference type="InterPro" id="IPR008927">
    <property type="entry name" value="6-PGluconate_DH-like_C_sf"/>
</dbReference>
<proteinExistence type="inferred from homology"/>
<dbReference type="InterPro" id="IPR013328">
    <property type="entry name" value="6PGD_dom2"/>
</dbReference>
<evidence type="ECO:0000256" key="6">
    <source>
        <dbReference type="ARBA" id="ARBA00023304"/>
    </source>
</evidence>
<evidence type="ECO:0000256" key="5">
    <source>
        <dbReference type="ARBA" id="ARBA00022605"/>
    </source>
</evidence>
<evidence type="ECO:0000259" key="8">
    <source>
        <dbReference type="PROSITE" id="PS51851"/>
    </source>
</evidence>
<dbReference type="AlphaFoldDB" id="T1ADE3"/>
<organism evidence="9">
    <name type="scientific">mine drainage metagenome</name>
    <dbReference type="NCBI Taxonomy" id="410659"/>
    <lineage>
        <taxon>unclassified sequences</taxon>
        <taxon>metagenomes</taxon>
        <taxon>ecological metagenomes</taxon>
    </lineage>
</organism>
<comment type="caution">
    <text evidence="9">The sequence shown here is derived from an EMBL/GenBank/DDBJ whole genome shotgun (WGS) entry which is preliminary data.</text>
</comment>
<dbReference type="InterPro" id="IPR000506">
    <property type="entry name" value="KARI_C"/>
</dbReference>
<name>T1ADE3_9ZZZZ</name>
<dbReference type="GO" id="GO:0016853">
    <property type="term" value="F:isomerase activity"/>
    <property type="evidence" value="ECO:0007669"/>
    <property type="project" value="UniProtKB-KW"/>
</dbReference>
<evidence type="ECO:0000256" key="4">
    <source>
        <dbReference type="ARBA" id="ARBA00010318"/>
    </source>
</evidence>
<sequence>MSALVKAAFETLTEAGYQPELAYFECLHELKLIVDLIYQGGLSLMRYSVSDTAEYGDYVSGPVIIDEHVRTRMKEVLGRIQDGSFAEHWIDENRTGRGEFLARRAAESSHPIEAVGKRLRSQMPWIRPVAAVPTAPADGSVAPAADAANQEPATAGAVGGQP</sequence>
<evidence type="ECO:0000313" key="9">
    <source>
        <dbReference type="EMBL" id="EQD54653.1"/>
    </source>
</evidence>
<dbReference type="GO" id="GO:0005829">
    <property type="term" value="C:cytosol"/>
    <property type="evidence" value="ECO:0007669"/>
    <property type="project" value="TreeGrafter"/>
</dbReference>
<dbReference type="SUPFAM" id="SSF48179">
    <property type="entry name" value="6-phosphogluconate dehydrogenase C-terminal domain-like"/>
    <property type="match status" value="1"/>
</dbReference>
<evidence type="ECO:0000256" key="7">
    <source>
        <dbReference type="SAM" id="MobiDB-lite"/>
    </source>
</evidence>
<comment type="similarity">
    <text evidence="4">Belongs to the ketol-acid reductoisomerase family.</text>
</comment>
<dbReference type="PANTHER" id="PTHR21371">
    <property type="entry name" value="KETOL-ACID REDUCTOISOMERASE, MITOCHONDRIAL"/>
    <property type="match status" value="1"/>
</dbReference>
<gene>
    <name evidence="9" type="ORF">B1B_09585</name>
</gene>
<dbReference type="InterPro" id="IPR013023">
    <property type="entry name" value="KARI"/>
</dbReference>
<dbReference type="GO" id="GO:0009099">
    <property type="term" value="P:L-valine biosynthetic process"/>
    <property type="evidence" value="ECO:0007669"/>
    <property type="project" value="UniProtKB-UniPathway"/>
</dbReference>
<dbReference type="PANTHER" id="PTHR21371:SF1">
    <property type="entry name" value="KETOL-ACID REDUCTOISOMERASE, MITOCHONDRIAL"/>
    <property type="match status" value="1"/>
</dbReference>
<keyword evidence="6" id="KW-0100">Branched-chain amino acid biosynthesis</keyword>
<evidence type="ECO:0000256" key="3">
    <source>
        <dbReference type="ARBA" id="ARBA00004885"/>
    </source>
</evidence>
<feature type="region of interest" description="Disordered" evidence="7">
    <location>
        <begin position="136"/>
        <end position="162"/>
    </location>
</feature>
<dbReference type="GO" id="GO:0004455">
    <property type="term" value="F:ketol-acid reductoisomerase activity"/>
    <property type="evidence" value="ECO:0007669"/>
    <property type="project" value="InterPro"/>
</dbReference>
<feature type="domain" description="KARI C-terminal knotted" evidence="8">
    <location>
        <begin position="1"/>
        <end position="126"/>
    </location>
</feature>
<keyword evidence="9" id="KW-0413">Isomerase</keyword>
<reference evidence="9" key="2">
    <citation type="journal article" date="2014" name="ISME J.">
        <title>Microbial stratification in low pH oxic and suboxic macroscopic growths along an acid mine drainage.</title>
        <authorList>
            <person name="Mendez-Garcia C."/>
            <person name="Mesa V."/>
            <person name="Sprenger R.R."/>
            <person name="Richter M."/>
            <person name="Diez M.S."/>
            <person name="Solano J."/>
            <person name="Bargiela R."/>
            <person name="Golyshina O.V."/>
            <person name="Manteca A."/>
            <person name="Ramos J.L."/>
            <person name="Gallego J.R."/>
            <person name="Llorente I."/>
            <person name="Martins Dos Santos V.A."/>
            <person name="Jensen O.N."/>
            <person name="Pelaez A.I."/>
            <person name="Sanchez J."/>
            <person name="Ferrer M."/>
        </authorList>
    </citation>
    <scope>NUCLEOTIDE SEQUENCE</scope>
</reference>
<dbReference type="Pfam" id="PF01450">
    <property type="entry name" value="KARI_C"/>
    <property type="match status" value="1"/>
</dbReference>
<reference evidence="9" key="1">
    <citation type="submission" date="2013-08" db="EMBL/GenBank/DDBJ databases">
        <authorList>
            <person name="Mendez C."/>
            <person name="Richter M."/>
            <person name="Ferrer M."/>
            <person name="Sanchez J."/>
        </authorList>
    </citation>
    <scope>NUCLEOTIDE SEQUENCE</scope>
</reference>
<dbReference type="PROSITE" id="PS51851">
    <property type="entry name" value="KARI_C"/>
    <property type="match status" value="1"/>
</dbReference>
<comment type="pathway">
    <text evidence="2">Amino-acid biosynthesis; L-valine biosynthesis; L-valine from pyruvate: step 2/4.</text>
</comment>
<evidence type="ECO:0000256" key="2">
    <source>
        <dbReference type="ARBA" id="ARBA00004864"/>
    </source>
</evidence>
<accession>T1ADE3</accession>
<dbReference type="Gene3D" id="1.10.1040.10">
    <property type="entry name" value="N-(1-d-carboxylethyl)-l-norvaline Dehydrogenase, domain 2"/>
    <property type="match status" value="1"/>
</dbReference>
<dbReference type="GO" id="GO:0009097">
    <property type="term" value="P:isoleucine biosynthetic process"/>
    <property type="evidence" value="ECO:0007669"/>
    <property type="project" value="UniProtKB-UniPathway"/>
</dbReference>